<organism evidence="2 3">
    <name type="scientific">Pseudolactococcus hodotermopsidis</name>
    <dbReference type="NCBI Taxonomy" id="2709157"/>
    <lineage>
        <taxon>Bacteria</taxon>
        <taxon>Bacillati</taxon>
        <taxon>Bacillota</taxon>
        <taxon>Bacilli</taxon>
        <taxon>Lactobacillales</taxon>
        <taxon>Streptococcaceae</taxon>
        <taxon>Pseudolactococcus</taxon>
    </lineage>
</organism>
<feature type="domain" description="AB hydrolase-1" evidence="1">
    <location>
        <begin position="25"/>
        <end position="122"/>
    </location>
</feature>
<comment type="caution">
    <text evidence="2">The sequence shown here is derived from an EMBL/GenBank/DDBJ whole genome shotgun (WGS) entry which is preliminary data.</text>
</comment>
<dbReference type="PANTHER" id="PTHR43433:SF5">
    <property type="entry name" value="AB HYDROLASE-1 DOMAIN-CONTAINING PROTEIN"/>
    <property type="match status" value="1"/>
</dbReference>
<dbReference type="AlphaFoldDB" id="A0A6A0BDW0"/>
<dbReference type="EMBL" id="BLLI01000010">
    <property type="protein sequence ID" value="GFH42017.1"/>
    <property type="molecule type" value="Genomic_DNA"/>
</dbReference>
<dbReference type="GO" id="GO:0016787">
    <property type="term" value="F:hydrolase activity"/>
    <property type="evidence" value="ECO:0007669"/>
    <property type="project" value="UniProtKB-KW"/>
</dbReference>
<sequence>MHEEKCLKMVDGTEIFYEIFGSGFPLILLHGNGQSGDIFHAQVPSFQRFFKCFVIDSRNHGRSNNRSRYLDFAMMARDVIAIMDAQKIDRAHILGFSDGANIAMFLATRYPNRVGKLILNAGNLTVDGMTWLSRVTSRLEVILARFFKRNLSIKKLLVHDIGLEKAELTEILSPTLVLVGQFDLIKRQHSQEIATLIPHARFLVEKGVGHLFYKRQPVRYNQVILGFLLGE</sequence>
<gene>
    <name evidence="2" type="ORF">Hs30E_05680</name>
</gene>
<evidence type="ECO:0000259" key="1">
    <source>
        <dbReference type="Pfam" id="PF00561"/>
    </source>
</evidence>
<protein>
    <submittedName>
        <fullName evidence="2">Hydrolase</fullName>
    </submittedName>
</protein>
<dbReference type="SUPFAM" id="SSF53474">
    <property type="entry name" value="alpha/beta-Hydrolases"/>
    <property type="match status" value="1"/>
</dbReference>
<keyword evidence="3" id="KW-1185">Reference proteome</keyword>
<keyword evidence="2" id="KW-0378">Hydrolase</keyword>
<accession>A0A6A0BDW0</accession>
<dbReference type="InterPro" id="IPR029058">
    <property type="entry name" value="AB_hydrolase_fold"/>
</dbReference>
<proteinExistence type="predicted"/>
<dbReference type="InterPro" id="IPR000073">
    <property type="entry name" value="AB_hydrolase_1"/>
</dbReference>
<dbReference type="Proteomes" id="UP000480303">
    <property type="component" value="Unassembled WGS sequence"/>
</dbReference>
<reference evidence="2 3" key="1">
    <citation type="submission" date="2020-02" db="EMBL/GenBank/DDBJ databases">
        <title>Draft genome sequence of Lactococcus sp. Hs30E4-3.</title>
        <authorList>
            <person name="Noda S."/>
            <person name="Yuki M."/>
            <person name="Ohkuma M."/>
        </authorList>
    </citation>
    <scope>NUCLEOTIDE SEQUENCE [LARGE SCALE GENOMIC DNA]</scope>
    <source>
        <strain evidence="2 3">Hs30E4-3</strain>
    </source>
</reference>
<dbReference type="Gene3D" id="3.40.50.1820">
    <property type="entry name" value="alpha/beta hydrolase"/>
    <property type="match status" value="1"/>
</dbReference>
<evidence type="ECO:0000313" key="3">
    <source>
        <dbReference type="Proteomes" id="UP000480303"/>
    </source>
</evidence>
<dbReference type="InterPro" id="IPR050471">
    <property type="entry name" value="AB_hydrolase"/>
</dbReference>
<dbReference type="RefSeq" id="WP_172207805.1">
    <property type="nucleotide sequence ID" value="NZ_BLLI01000010.1"/>
</dbReference>
<dbReference type="Pfam" id="PF00561">
    <property type="entry name" value="Abhydrolase_1"/>
    <property type="match status" value="1"/>
</dbReference>
<evidence type="ECO:0000313" key="2">
    <source>
        <dbReference type="EMBL" id="GFH42017.1"/>
    </source>
</evidence>
<dbReference type="PANTHER" id="PTHR43433">
    <property type="entry name" value="HYDROLASE, ALPHA/BETA FOLD FAMILY PROTEIN"/>
    <property type="match status" value="1"/>
</dbReference>
<name>A0A6A0BDW0_9LACT</name>